<dbReference type="AlphaFoldDB" id="A0A9P6HIM1"/>
<gene>
    <name evidence="2" type="ORF">BJ322DRAFT_584113</name>
</gene>
<keyword evidence="3" id="KW-1185">Reference proteome</keyword>
<feature type="compositionally biased region" description="Polar residues" evidence="1">
    <location>
        <begin position="288"/>
        <end position="299"/>
    </location>
</feature>
<accession>A0A9P6HIM1</accession>
<feature type="compositionally biased region" description="Pro residues" evidence="1">
    <location>
        <begin position="260"/>
        <end position="284"/>
    </location>
</feature>
<evidence type="ECO:0000313" key="3">
    <source>
        <dbReference type="Proteomes" id="UP000736335"/>
    </source>
</evidence>
<evidence type="ECO:0000256" key="1">
    <source>
        <dbReference type="SAM" id="MobiDB-lite"/>
    </source>
</evidence>
<feature type="region of interest" description="Disordered" evidence="1">
    <location>
        <begin position="152"/>
        <end position="189"/>
    </location>
</feature>
<dbReference type="Proteomes" id="UP000736335">
    <property type="component" value="Unassembled WGS sequence"/>
</dbReference>
<feature type="region of interest" description="Disordered" evidence="1">
    <location>
        <begin position="211"/>
        <end position="344"/>
    </location>
</feature>
<name>A0A9P6HIM1_9AGAM</name>
<sequence>MMEASIRQFHFIAAEADVQLTRKLCSIKTPNIVEKRQALIEEHKQSMEAQASSLLTDMSALHDQLKERHTMVSRGLFDFPVNEDGWERPLPPSTVPWKIPSPSLQSTSSDFWKPASSPPKAVEVPKPQVSSSGFNPEPELAMPSFWKPSWDADIAEPSTPSAPPISRLATVEDAPEESGIPEPAVLTPPIFPKNAKLAQAPMKNQIPNVVEEPTPVWGQPWRKGQSSCPLPHSLLTHEVATGKQSVSNNSSNQAIKPTQASPPLPPVIEKPSVSPPVTAPPLGPAPVSASTPSEAQTKPKTPKQLRAERNRKGKNRATTKEDVVEEWEEVPTPPPQGPQPAVSRNFGIDAVIDNMVNTGNVQSALEQISRGWK</sequence>
<feature type="compositionally biased region" description="Polar residues" evidence="1">
    <location>
        <begin position="242"/>
        <end position="259"/>
    </location>
</feature>
<reference evidence="2" key="2">
    <citation type="submission" date="2020-11" db="EMBL/GenBank/DDBJ databases">
        <authorList>
            <consortium name="DOE Joint Genome Institute"/>
            <person name="Kuo A."/>
            <person name="Miyauchi S."/>
            <person name="Kiss E."/>
            <person name="Drula E."/>
            <person name="Kohler A."/>
            <person name="Sanchez-Garcia M."/>
            <person name="Andreopoulos B."/>
            <person name="Barry K.W."/>
            <person name="Bonito G."/>
            <person name="Buee M."/>
            <person name="Carver A."/>
            <person name="Chen C."/>
            <person name="Cichocki N."/>
            <person name="Clum A."/>
            <person name="Culley D."/>
            <person name="Crous P.W."/>
            <person name="Fauchery L."/>
            <person name="Girlanda M."/>
            <person name="Hayes R."/>
            <person name="Keri Z."/>
            <person name="Labutti K."/>
            <person name="Lipzen A."/>
            <person name="Lombard V."/>
            <person name="Magnuson J."/>
            <person name="Maillard F."/>
            <person name="Morin E."/>
            <person name="Murat C."/>
            <person name="Nolan M."/>
            <person name="Ohm R."/>
            <person name="Pangilinan J."/>
            <person name="Pereira M."/>
            <person name="Perotto S."/>
            <person name="Peter M."/>
            <person name="Riley R."/>
            <person name="Sitrit Y."/>
            <person name="Stielow B."/>
            <person name="Szollosi G."/>
            <person name="Zifcakova L."/>
            <person name="Stursova M."/>
            <person name="Spatafora J.W."/>
            <person name="Tedersoo L."/>
            <person name="Vaario L.-M."/>
            <person name="Yamada A."/>
            <person name="Yan M."/>
            <person name="Wang P."/>
            <person name="Xu J."/>
            <person name="Bruns T."/>
            <person name="Baldrian P."/>
            <person name="Vilgalys R."/>
            <person name="Henrissat B."/>
            <person name="Grigoriev I.V."/>
            <person name="Hibbett D."/>
            <person name="Nagy L.G."/>
            <person name="Martin F.M."/>
        </authorList>
    </citation>
    <scope>NUCLEOTIDE SEQUENCE</scope>
    <source>
        <strain evidence="2">UH-Tt-Lm1</strain>
    </source>
</reference>
<dbReference type="EMBL" id="WIUZ02000004">
    <property type="protein sequence ID" value="KAF9787840.1"/>
    <property type="molecule type" value="Genomic_DNA"/>
</dbReference>
<comment type="caution">
    <text evidence="2">The sequence shown here is derived from an EMBL/GenBank/DDBJ whole genome shotgun (WGS) entry which is preliminary data.</text>
</comment>
<protein>
    <submittedName>
        <fullName evidence="2">Uncharacterized protein</fullName>
    </submittedName>
</protein>
<evidence type="ECO:0000313" key="2">
    <source>
        <dbReference type="EMBL" id="KAF9787840.1"/>
    </source>
</evidence>
<organism evidence="2 3">
    <name type="scientific">Thelephora terrestris</name>
    <dbReference type="NCBI Taxonomy" id="56493"/>
    <lineage>
        <taxon>Eukaryota</taxon>
        <taxon>Fungi</taxon>
        <taxon>Dikarya</taxon>
        <taxon>Basidiomycota</taxon>
        <taxon>Agaricomycotina</taxon>
        <taxon>Agaricomycetes</taxon>
        <taxon>Thelephorales</taxon>
        <taxon>Thelephoraceae</taxon>
        <taxon>Thelephora</taxon>
    </lineage>
</organism>
<reference evidence="2" key="1">
    <citation type="journal article" date="2020" name="Nat. Commun.">
        <title>Large-scale genome sequencing of mycorrhizal fungi provides insights into the early evolution of symbiotic traits.</title>
        <authorList>
            <person name="Miyauchi S."/>
            <person name="Kiss E."/>
            <person name="Kuo A."/>
            <person name="Drula E."/>
            <person name="Kohler A."/>
            <person name="Sanchez-Garcia M."/>
            <person name="Morin E."/>
            <person name="Andreopoulos B."/>
            <person name="Barry K.W."/>
            <person name="Bonito G."/>
            <person name="Buee M."/>
            <person name="Carver A."/>
            <person name="Chen C."/>
            <person name="Cichocki N."/>
            <person name="Clum A."/>
            <person name="Culley D."/>
            <person name="Crous P.W."/>
            <person name="Fauchery L."/>
            <person name="Girlanda M."/>
            <person name="Hayes R.D."/>
            <person name="Keri Z."/>
            <person name="LaButti K."/>
            <person name="Lipzen A."/>
            <person name="Lombard V."/>
            <person name="Magnuson J."/>
            <person name="Maillard F."/>
            <person name="Murat C."/>
            <person name="Nolan M."/>
            <person name="Ohm R.A."/>
            <person name="Pangilinan J."/>
            <person name="Pereira M.F."/>
            <person name="Perotto S."/>
            <person name="Peter M."/>
            <person name="Pfister S."/>
            <person name="Riley R."/>
            <person name="Sitrit Y."/>
            <person name="Stielow J.B."/>
            <person name="Szollosi G."/>
            <person name="Zifcakova L."/>
            <person name="Stursova M."/>
            <person name="Spatafora J.W."/>
            <person name="Tedersoo L."/>
            <person name="Vaario L.M."/>
            <person name="Yamada A."/>
            <person name="Yan M."/>
            <person name="Wang P."/>
            <person name="Xu J."/>
            <person name="Bruns T."/>
            <person name="Baldrian P."/>
            <person name="Vilgalys R."/>
            <person name="Dunand C."/>
            <person name="Henrissat B."/>
            <person name="Grigoriev I.V."/>
            <person name="Hibbett D."/>
            <person name="Nagy L.G."/>
            <person name="Martin F.M."/>
        </authorList>
    </citation>
    <scope>NUCLEOTIDE SEQUENCE</scope>
    <source>
        <strain evidence="2">UH-Tt-Lm1</strain>
    </source>
</reference>
<proteinExistence type="predicted"/>
<feature type="region of interest" description="Disordered" evidence="1">
    <location>
        <begin position="108"/>
        <end position="137"/>
    </location>
</feature>